<accession>A0A8H7BPP2</accession>
<feature type="compositionally biased region" description="Low complexity" evidence="1">
    <location>
        <begin position="27"/>
        <end position="54"/>
    </location>
</feature>
<reference evidence="2" key="1">
    <citation type="submission" date="2020-01" db="EMBL/GenBank/DDBJ databases">
        <title>Genome Sequencing of Three Apophysomyces-Like Fungal Strains Confirms a Novel Fungal Genus in the Mucoromycota with divergent Burkholderia-like Endosymbiotic Bacteria.</title>
        <authorList>
            <person name="Stajich J.E."/>
            <person name="Macias A.M."/>
            <person name="Carter-House D."/>
            <person name="Lovett B."/>
            <person name="Kasson L.R."/>
            <person name="Berry K."/>
            <person name="Grigoriev I."/>
            <person name="Chang Y."/>
            <person name="Spatafora J."/>
            <person name="Kasson M.T."/>
        </authorList>
    </citation>
    <scope>NUCLEOTIDE SEQUENCE</scope>
    <source>
        <strain evidence="2">NRRL A-21654</strain>
    </source>
</reference>
<dbReference type="OrthoDB" id="2288096at2759"/>
<feature type="region of interest" description="Disordered" evidence="1">
    <location>
        <begin position="27"/>
        <end position="66"/>
    </location>
</feature>
<dbReference type="Proteomes" id="UP000605846">
    <property type="component" value="Unassembled WGS sequence"/>
</dbReference>
<organism evidence="2 3">
    <name type="scientific">Apophysomyces ossiformis</name>
    <dbReference type="NCBI Taxonomy" id="679940"/>
    <lineage>
        <taxon>Eukaryota</taxon>
        <taxon>Fungi</taxon>
        <taxon>Fungi incertae sedis</taxon>
        <taxon>Mucoromycota</taxon>
        <taxon>Mucoromycotina</taxon>
        <taxon>Mucoromycetes</taxon>
        <taxon>Mucorales</taxon>
        <taxon>Mucorineae</taxon>
        <taxon>Mucoraceae</taxon>
        <taxon>Apophysomyces</taxon>
    </lineage>
</organism>
<dbReference type="EMBL" id="JABAYA010000124">
    <property type="protein sequence ID" value="KAF7724286.1"/>
    <property type="molecule type" value="Genomic_DNA"/>
</dbReference>
<comment type="caution">
    <text evidence="2">The sequence shown here is derived from an EMBL/GenBank/DDBJ whole genome shotgun (WGS) entry which is preliminary data.</text>
</comment>
<name>A0A8H7BPP2_9FUNG</name>
<proteinExistence type="predicted"/>
<evidence type="ECO:0000256" key="1">
    <source>
        <dbReference type="SAM" id="MobiDB-lite"/>
    </source>
</evidence>
<evidence type="ECO:0000313" key="3">
    <source>
        <dbReference type="Proteomes" id="UP000605846"/>
    </source>
</evidence>
<keyword evidence="3" id="KW-1185">Reference proteome</keyword>
<gene>
    <name evidence="2" type="ORF">EC973_001187</name>
</gene>
<protein>
    <submittedName>
        <fullName evidence="2">Uncharacterized protein</fullName>
    </submittedName>
</protein>
<sequence length="250" mass="27630">MSMASSELMDTTTSKNIESLQEAATASTTAVIASNPSPTTATASHTTAPEASASHPSVPATSTEHNSHLAVENNILTISRVAIDDNTIGEPWIVNDKNQQAIHEMVDQHTTLPLESYIQELAALTHILVVCKNQYSTIVEKMFTLDLLVKNYMTINTHITQISESTTPDRERVIVALTNMYPNLSYGEKRIIMGINNLIQKLPITPLNDLTTMSESKLWSTYFDPMLSVLISDPEKLIHLRWTNTIPAKV</sequence>
<dbReference type="AlphaFoldDB" id="A0A8H7BPP2"/>
<evidence type="ECO:0000313" key="2">
    <source>
        <dbReference type="EMBL" id="KAF7724286.1"/>
    </source>
</evidence>